<protein>
    <submittedName>
        <fullName evidence="2">T9SS type B sorting domain-containing protein</fullName>
    </submittedName>
</protein>
<evidence type="ECO:0000313" key="2">
    <source>
        <dbReference type="EMBL" id="MBD0824058.1"/>
    </source>
</evidence>
<dbReference type="RefSeq" id="WP_188223363.1">
    <property type="nucleotide sequence ID" value="NZ_JACVXD010000003.1"/>
</dbReference>
<accession>A0A8J6Q5M5</accession>
<evidence type="ECO:0000256" key="1">
    <source>
        <dbReference type="SAM" id="MobiDB-lite"/>
    </source>
</evidence>
<proteinExistence type="predicted"/>
<reference evidence="2 3" key="1">
    <citation type="journal article" date="2018" name="J. Microbiol.">
        <title>Aestuariibaculum marinum sp. nov., a marine bacterium isolated from seawater in South Korea.</title>
        <authorList>
            <person name="Choi J."/>
            <person name="Lee D."/>
            <person name="Jang J.H."/>
            <person name="Cha S."/>
            <person name="Seo T."/>
        </authorList>
    </citation>
    <scope>NUCLEOTIDE SEQUENCE [LARGE SCALE GENOMIC DNA]</scope>
    <source>
        <strain evidence="2 3">IP7</strain>
    </source>
</reference>
<dbReference type="Pfam" id="PF13585">
    <property type="entry name" value="CHU_C"/>
    <property type="match status" value="1"/>
</dbReference>
<dbReference type="InterPro" id="IPR026341">
    <property type="entry name" value="T9SS_type_B"/>
</dbReference>
<name>A0A8J6Q5M5_9FLAO</name>
<dbReference type="PROSITE" id="PS00018">
    <property type="entry name" value="EF_HAND_1"/>
    <property type="match status" value="1"/>
</dbReference>
<gene>
    <name evidence="2" type="ORF">ICJ85_08480</name>
</gene>
<dbReference type="InterPro" id="IPR018247">
    <property type="entry name" value="EF_Hand_1_Ca_BS"/>
</dbReference>
<evidence type="ECO:0000313" key="3">
    <source>
        <dbReference type="Proteomes" id="UP000621516"/>
    </source>
</evidence>
<keyword evidence="3" id="KW-1185">Reference proteome</keyword>
<dbReference type="InterPro" id="IPR049804">
    <property type="entry name" value="Choice_anch_L"/>
</dbReference>
<sequence>MTKSLNTCLSFILFIFGYHFVFSQQITVDNSITVTDLIENNLASNCVEISNVTTSINGSINGFSSFGSFQSGSTNFPLSQGIILSTGNASSAGNSIISDDLSEGDLNWGTDPDIEAALGTSNTVNATVIEFDFVALSDIIQFNYIFASEEYYANYPCNSSDGFAFLIREAGSTDPYQNIAVVPGTNTPVTVNNIHSEILGICDASNENYFAGYNLANTNFNGSTTVLTAVSNVTPNVQYHVKLIVADQAGDPGYDSAVFIESTTFNDLDLGDDINTCSSSVTLNGEIQNPLATYAWYRNDVLLSGETNPILTTSTSGLYRVEVTISGVSCVITDEVNVTIDTELTTNPISPYALCDTNGDNQETFNLSTKNNDVVNAIPALPANYTIAYYTSDADARNNPGNNITSITTGSTTIYVRVEDTDAGCLFFGTIDLIVNALPNVTQPTVWDICDNDNVPNGQTEIDLREQDDIITNGQTNLSVSYHFSQDGAINDYDVVVNPYTNTNPNETLYVRVEDTQTGCTNTSVILTLNVTNGNTQIVRDRQYLDACDPDHDGFDTFDLTQVISRILNGENGFNSPTYHTSQEDAESGSNPIADPTNFQNTIANEQTIFIRLEDSSTGCYAIIPLEIHSNLLLTGTDTNEFALCDEAGSNGVIGFDLYTVEGYIIGEIPTIYFPIEVSFYETQTDLDNDNAIDKDELYDVSATQPSTLLIKIVNTDTGCTEEEDIILRVNPILLFTTPDPLPYCDTDNDGQADVYLNEFDAQILNGNTDFSVTYFATENDAIQNLPANQLPTPYFVDQQTTVWARITNNTTGCHTENPFDIAISVAPETTQPNDIIICDNDQDGFSIVNLDDTIDELVANPSGLNISFHTSLANAEANIAPITNSSTYDANSQRIYARVTDASATTACPSIQSFYIIINTLPVVPTISTYQICVPQGTTAAEFIFSNKDAEILNGQTGKEVFYFEDSSFTTLINKNSSYNSSGSQTIYVRVENISDPSCNATGSFDLAVDTLPVYNENFNDFPPVCQSIANDYTFNFEEKRQEIAQGSTDNLNIQFFLDENDAINNTGTPLPDQFTYTFNAQNRQGQFYARIENAGNACALVEVVRYITFPTPHILSATIAPVCDTDYDGTTTIDLTTTVYDIENVRFSDVAITYFEDEDLINEIPSSTINAYPITTSKTIYVKAEIEATTCYDYIAMDLQVNLPPAVNTIAPIPFCDNASNSYDLSQVDNLLVDNTNNITITYHDSQLDAENGTSALSTNYTYTNNNPTIYARVANSSTGCFVTQAFELQINPNPIANAPQDFEDCDDDFDGFLEFNLTNNNTTILGNQNAAEYTITYHNDINNAMDGISPLGDLHAAVDGEIVYARIENNATECYDVTQFTIYVNPLPIIPIEDVLPLCLDDLPQTVSAETGNAGDTYLWDTGETTPEIELDIADIGAHWVEVTTPNGCSLRKDFNLIESEIADINFTTKVDFADPNSITVDVSGIGNYVYILDNGEPQTSNVFNNITFGLHQVTIRDLNGCEDVITEVFVFDIPKFFTPNNDGTFDTWHVIGINQLPGTLVYIYDRYGKLLKTLTHNSIGWDGTFNGHPMPSNDYWFVAKIIQNGTPFEVKGHFALKR</sequence>
<dbReference type="EMBL" id="JACVXD010000003">
    <property type="protein sequence ID" value="MBD0824058.1"/>
    <property type="molecule type" value="Genomic_DNA"/>
</dbReference>
<organism evidence="2 3">
    <name type="scientific">Aestuariibaculum marinum</name>
    <dbReference type="NCBI Taxonomy" id="2683592"/>
    <lineage>
        <taxon>Bacteria</taxon>
        <taxon>Pseudomonadati</taxon>
        <taxon>Bacteroidota</taxon>
        <taxon>Flavobacteriia</taxon>
        <taxon>Flavobacteriales</taxon>
        <taxon>Flavobacteriaceae</taxon>
    </lineage>
</organism>
<feature type="region of interest" description="Disordered" evidence="1">
    <location>
        <begin position="574"/>
        <end position="593"/>
    </location>
</feature>
<comment type="caution">
    <text evidence="2">The sequence shown here is derived from an EMBL/GenBank/DDBJ whole genome shotgun (WGS) entry which is preliminary data.</text>
</comment>
<dbReference type="Proteomes" id="UP000621516">
    <property type="component" value="Unassembled WGS sequence"/>
</dbReference>
<dbReference type="NCBIfam" id="NF038133">
    <property type="entry name" value="choice_anch_L"/>
    <property type="match status" value="1"/>
</dbReference>
<dbReference type="NCBIfam" id="TIGR04131">
    <property type="entry name" value="Bac_Flav_CTERM"/>
    <property type="match status" value="1"/>
</dbReference>